<feature type="transmembrane region" description="Helical" evidence="2">
    <location>
        <begin position="231"/>
        <end position="252"/>
    </location>
</feature>
<sequence length="268" mass="26851">MATDNAKNRDTHDPKTADGEQAATDPVADAKAADAKLDEARATDVAEPADSVDAGAKTVDVDTKSDSAAGATPAAATATRTSRTDAETDGKSDVRPKGSGSDDSEASDSDEDDSDEHDSDEHGSGDAVDRAGSASAGFGSGAAAMVSAGLGLTALVGSPVSEMLRSREELVGQIESGGQGSADQQIDVLYSSPWHLAALVNGVFALLAVILGGVLLAAISSRADTRSWVKSVALAGIVLGVLGLFMALGMYFDLFAGTPTVPAAPQGS</sequence>
<feature type="compositionally biased region" description="Basic and acidic residues" evidence="1">
    <location>
        <begin position="119"/>
        <end position="129"/>
    </location>
</feature>
<keyword evidence="2" id="KW-0812">Transmembrane</keyword>
<feature type="transmembrane region" description="Helical" evidence="2">
    <location>
        <begin position="194"/>
        <end position="219"/>
    </location>
</feature>
<dbReference type="EMBL" id="JAELVF020000001">
    <property type="protein sequence ID" value="MBU7597413.1"/>
    <property type="molecule type" value="Genomic_DNA"/>
</dbReference>
<name>A0A949JC95_9ACTN</name>
<dbReference type="AlphaFoldDB" id="A0A949JC95"/>
<keyword evidence="4" id="KW-1185">Reference proteome</keyword>
<gene>
    <name evidence="3" type="ORF">JGS22_007145</name>
</gene>
<feature type="region of interest" description="Disordered" evidence="1">
    <location>
        <begin position="1"/>
        <end position="133"/>
    </location>
</feature>
<feature type="compositionally biased region" description="Low complexity" evidence="1">
    <location>
        <begin position="66"/>
        <end position="81"/>
    </location>
</feature>
<dbReference type="Proteomes" id="UP000694501">
    <property type="component" value="Unassembled WGS sequence"/>
</dbReference>
<protein>
    <submittedName>
        <fullName evidence="3">Uncharacterized protein</fullName>
    </submittedName>
</protein>
<feature type="compositionally biased region" description="Basic and acidic residues" evidence="1">
    <location>
        <begin position="31"/>
        <end position="44"/>
    </location>
</feature>
<keyword evidence="2" id="KW-1133">Transmembrane helix</keyword>
<evidence type="ECO:0000256" key="1">
    <source>
        <dbReference type="SAM" id="MobiDB-lite"/>
    </source>
</evidence>
<accession>A0A949JC95</accession>
<feature type="compositionally biased region" description="Acidic residues" evidence="1">
    <location>
        <begin position="102"/>
        <end position="118"/>
    </location>
</feature>
<feature type="compositionally biased region" description="Basic and acidic residues" evidence="1">
    <location>
        <begin position="1"/>
        <end position="18"/>
    </location>
</feature>
<feature type="compositionally biased region" description="Basic and acidic residues" evidence="1">
    <location>
        <begin position="82"/>
        <end position="96"/>
    </location>
</feature>
<proteinExistence type="predicted"/>
<evidence type="ECO:0000313" key="3">
    <source>
        <dbReference type="EMBL" id="MBU7597413.1"/>
    </source>
</evidence>
<comment type="caution">
    <text evidence="3">The sequence shown here is derived from an EMBL/GenBank/DDBJ whole genome shotgun (WGS) entry which is preliminary data.</text>
</comment>
<keyword evidence="2" id="KW-0472">Membrane</keyword>
<evidence type="ECO:0000313" key="4">
    <source>
        <dbReference type="Proteomes" id="UP000694501"/>
    </source>
</evidence>
<evidence type="ECO:0000256" key="2">
    <source>
        <dbReference type="SAM" id="Phobius"/>
    </source>
</evidence>
<organism evidence="3 4">
    <name type="scientific">Streptomyces tardus</name>
    <dbReference type="NCBI Taxonomy" id="2780544"/>
    <lineage>
        <taxon>Bacteria</taxon>
        <taxon>Bacillati</taxon>
        <taxon>Actinomycetota</taxon>
        <taxon>Actinomycetes</taxon>
        <taxon>Kitasatosporales</taxon>
        <taxon>Streptomycetaceae</taxon>
        <taxon>Streptomyces</taxon>
    </lineage>
</organism>
<reference evidence="3" key="1">
    <citation type="submission" date="2021-06" db="EMBL/GenBank/DDBJ databases">
        <title>Sequencing of actinobacteria type strains.</title>
        <authorList>
            <person name="Nguyen G.-S."/>
            <person name="Wentzel A."/>
        </authorList>
    </citation>
    <scope>NUCLEOTIDE SEQUENCE</scope>
    <source>
        <strain evidence="3">P38-E01</strain>
    </source>
</reference>
<dbReference type="RefSeq" id="WP_211042628.1">
    <property type="nucleotide sequence ID" value="NZ_JAELVF020000001.1"/>
</dbReference>